<keyword evidence="6 8" id="KW-1133">Transmembrane helix</keyword>
<accession>A0ABY8V6F2</accession>
<feature type="transmembrane region" description="Helical" evidence="8">
    <location>
        <begin position="6"/>
        <end position="29"/>
    </location>
</feature>
<evidence type="ECO:0000256" key="5">
    <source>
        <dbReference type="ARBA" id="ARBA00022692"/>
    </source>
</evidence>
<evidence type="ECO:0000256" key="8">
    <source>
        <dbReference type="SAM" id="Phobius"/>
    </source>
</evidence>
<evidence type="ECO:0000256" key="4">
    <source>
        <dbReference type="ARBA" id="ARBA00022544"/>
    </source>
</evidence>
<dbReference type="InterPro" id="IPR004761">
    <property type="entry name" value="Spore_GerAB"/>
</dbReference>
<dbReference type="PANTHER" id="PTHR34975">
    <property type="entry name" value="SPORE GERMINATION PROTEIN A2"/>
    <property type="match status" value="1"/>
</dbReference>
<feature type="transmembrane region" description="Helical" evidence="8">
    <location>
        <begin position="113"/>
        <end position="137"/>
    </location>
</feature>
<dbReference type="Pfam" id="PF03845">
    <property type="entry name" value="Spore_permease"/>
    <property type="match status" value="1"/>
</dbReference>
<dbReference type="EMBL" id="CP126446">
    <property type="protein sequence ID" value="WIG00150.1"/>
    <property type="molecule type" value="Genomic_DNA"/>
</dbReference>
<evidence type="ECO:0000256" key="3">
    <source>
        <dbReference type="ARBA" id="ARBA00022448"/>
    </source>
</evidence>
<evidence type="ECO:0000256" key="7">
    <source>
        <dbReference type="ARBA" id="ARBA00023136"/>
    </source>
</evidence>
<feature type="transmembrane region" description="Helical" evidence="8">
    <location>
        <begin position="246"/>
        <end position="263"/>
    </location>
</feature>
<evidence type="ECO:0000256" key="6">
    <source>
        <dbReference type="ARBA" id="ARBA00022989"/>
    </source>
</evidence>
<comment type="similarity">
    <text evidence="2">Belongs to the amino acid-polyamine-organocation (APC) superfamily. Spore germination protein (SGP) (TC 2.A.3.9) family.</text>
</comment>
<comment type="subcellular location">
    <subcellularLocation>
        <location evidence="1">Membrane</location>
        <topology evidence="1">Multi-pass membrane protein</topology>
    </subcellularLocation>
</comment>
<evidence type="ECO:0000256" key="1">
    <source>
        <dbReference type="ARBA" id="ARBA00004141"/>
    </source>
</evidence>
<dbReference type="NCBIfam" id="TIGR00912">
    <property type="entry name" value="2A0309"/>
    <property type="match status" value="1"/>
</dbReference>
<keyword evidence="4" id="KW-0309">Germination</keyword>
<evidence type="ECO:0000313" key="9">
    <source>
        <dbReference type="EMBL" id="WIG00150.1"/>
    </source>
</evidence>
<name>A0ABY8V6F2_9BACI</name>
<feature type="transmembrane region" description="Helical" evidence="8">
    <location>
        <begin position="36"/>
        <end position="57"/>
    </location>
</feature>
<feature type="transmembrane region" description="Helical" evidence="8">
    <location>
        <begin position="143"/>
        <end position="163"/>
    </location>
</feature>
<dbReference type="Proteomes" id="UP001236652">
    <property type="component" value="Chromosome"/>
</dbReference>
<organism evidence="9 10">
    <name type="scientific">Pontibacillus chungwhensis</name>
    <dbReference type="NCBI Taxonomy" id="265426"/>
    <lineage>
        <taxon>Bacteria</taxon>
        <taxon>Bacillati</taxon>
        <taxon>Bacillota</taxon>
        <taxon>Bacilli</taxon>
        <taxon>Bacillales</taxon>
        <taxon>Bacillaceae</taxon>
        <taxon>Pontibacillus</taxon>
    </lineage>
</organism>
<keyword evidence="5 8" id="KW-0812">Transmembrane</keyword>
<dbReference type="PANTHER" id="PTHR34975:SF2">
    <property type="entry name" value="SPORE GERMINATION PROTEIN A2"/>
    <property type="match status" value="1"/>
</dbReference>
<keyword evidence="3" id="KW-0813">Transport</keyword>
<feature type="transmembrane region" description="Helical" evidence="8">
    <location>
        <begin position="69"/>
        <end position="92"/>
    </location>
</feature>
<feature type="transmembrane region" description="Helical" evidence="8">
    <location>
        <begin position="339"/>
        <end position="359"/>
    </location>
</feature>
<keyword evidence="10" id="KW-1185">Reference proteome</keyword>
<gene>
    <name evidence="9" type="ORF">QNI29_07100</name>
</gene>
<evidence type="ECO:0000313" key="10">
    <source>
        <dbReference type="Proteomes" id="UP001236652"/>
    </source>
</evidence>
<protein>
    <submittedName>
        <fullName evidence="9">GerAB/ArcD/ProY family transporter</fullName>
    </submittedName>
</protein>
<reference evidence="9 10" key="1">
    <citation type="submission" date="2023-05" db="EMBL/GenBank/DDBJ databases">
        <title>Comparative genomics reveals the evidence of polycyclic aromatic hydrocarbons degradation in moderately halophilic genus Pontibacillus.</title>
        <authorList>
            <person name="Yang H."/>
            <person name="Qian Z."/>
        </authorList>
    </citation>
    <scope>NUCLEOTIDE SEQUENCE [LARGE SCALE GENOMIC DNA]</scope>
    <source>
        <strain evidence="10">HN14</strain>
    </source>
</reference>
<feature type="transmembrane region" description="Helical" evidence="8">
    <location>
        <begin position="307"/>
        <end position="327"/>
    </location>
</feature>
<keyword evidence="7 8" id="KW-0472">Membrane</keyword>
<feature type="transmembrane region" description="Helical" evidence="8">
    <location>
        <begin position="184"/>
        <end position="203"/>
    </location>
</feature>
<proteinExistence type="inferred from homology"/>
<evidence type="ECO:0000256" key="2">
    <source>
        <dbReference type="ARBA" id="ARBA00007998"/>
    </source>
</evidence>
<sequence length="367" mass="41446">MKESITRYQFISLIILFEFGSSIIVGLGFEAKQNAWLFILLSMAGGLILYGLFTRFVSFYPDTPFPQVIQILAGPVIGYILVWGYILYFLYISARVLRDFTILISQTILHETPLFAVSLLFMIVVGFACYLGIEVIARSGELFLPYVLLMGGLFLMFVFIMDLPKIERLEPFFNIGVKELLSLVFPRGVSFPFGELIVFAVIFPHLEHPLNSFRYGVIGILISGIILLIISVTILMVLGPTIAMNSTVPLLDTISLVNIQGIIQRMDPIVIIIMVVTGFFKITIFFYGGVTMLQYLFKLPRRKSKGLIGFIGLLVMTVSMLISENIAEHLKEGLEIVPLYVHVPMQMIVPSLLLLLLFIRKRKIQKK</sequence>
<feature type="transmembrane region" description="Helical" evidence="8">
    <location>
        <begin position="215"/>
        <end position="239"/>
    </location>
</feature>
<feature type="transmembrane region" description="Helical" evidence="8">
    <location>
        <begin position="269"/>
        <end position="295"/>
    </location>
</feature>